<evidence type="ECO:0008006" key="4">
    <source>
        <dbReference type="Google" id="ProtNLM"/>
    </source>
</evidence>
<organism evidence="2 3">
    <name type="scientific">Pseudomonas muyukensis</name>
    <dbReference type="NCBI Taxonomy" id="2842357"/>
    <lineage>
        <taxon>Bacteria</taxon>
        <taxon>Pseudomonadati</taxon>
        <taxon>Pseudomonadota</taxon>
        <taxon>Gammaproteobacteria</taxon>
        <taxon>Pseudomonadales</taxon>
        <taxon>Pseudomonadaceae</taxon>
        <taxon>Pseudomonas</taxon>
    </lineage>
</organism>
<reference evidence="2" key="1">
    <citation type="journal article" date="2021" name="Microorganisms">
        <title>The Ever-Expanding Pseudomonas Genus: Description of 43 New Species and Partition of the Pseudomonas putida Group.</title>
        <authorList>
            <person name="Girard L."/>
            <person name="Lood C."/>
            <person name="Hofte M."/>
            <person name="Vandamme P."/>
            <person name="Rokni-Zadeh H."/>
            <person name="van Noort V."/>
            <person name="Lavigne R."/>
            <person name="De Mot R."/>
        </authorList>
    </citation>
    <scope>NUCLEOTIDE SEQUENCE</scope>
    <source>
        <strain evidence="2">COW39</strain>
    </source>
</reference>
<sequence>MKSMTLLVIASVLSVAAHAEDSAKTNCDAKIAELENILKTDGPGLHGGMAHDYKEHLKAAKAARDNGDMGKCQTSAEQAKTIYNKARGK</sequence>
<dbReference type="Proteomes" id="UP001047646">
    <property type="component" value="Chromosome"/>
</dbReference>
<feature type="signal peptide" evidence="1">
    <location>
        <begin position="1"/>
        <end position="19"/>
    </location>
</feature>
<accession>A0ABX8M4E2</accession>
<evidence type="ECO:0000256" key="1">
    <source>
        <dbReference type="SAM" id="SignalP"/>
    </source>
</evidence>
<keyword evidence="1" id="KW-0732">Signal</keyword>
<proteinExistence type="predicted"/>
<name>A0ABX8M4E2_9PSED</name>
<feature type="chain" id="PRO_5046563216" description="PsiF repeat-containing protein" evidence="1">
    <location>
        <begin position="20"/>
        <end position="89"/>
    </location>
</feature>
<keyword evidence="3" id="KW-1185">Reference proteome</keyword>
<gene>
    <name evidence="2" type="ORF">KSS95_17560</name>
</gene>
<dbReference type="RefSeq" id="WP_217848329.1">
    <property type="nucleotide sequence ID" value="NZ_CP077073.1"/>
</dbReference>
<dbReference type="EMBL" id="CP077073">
    <property type="protein sequence ID" value="QXH33966.1"/>
    <property type="molecule type" value="Genomic_DNA"/>
</dbReference>
<protein>
    <recommendedName>
        <fullName evidence="4">PsiF repeat-containing protein</fullName>
    </recommendedName>
</protein>
<evidence type="ECO:0000313" key="2">
    <source>
        <dbReference type="EMBL" id="QXH33966.1"/>
    </source>
</evidence>
<evidence type="ECO:0000313" key="3">
    <source>
        <dbReference type="Proteomes" id="UP001047646"/>
    </source>
</evidence>